<dbReference type="Pfam" id="PF00724">
    <property type="entry name" value="Oxidored_FMN"/>
    <property type="match status" value="1"/>
</dbReference>
<keyword evidence="8" id="KW-0408">Iron</keyword>
<dbReference type="GO" id="GO:0010181">
    <property type="term" value="F:FMN binding"/>
    <property type="evidence" value="ECO:0007669"/>
    <property type="project" value="InterPro"/>
</dbReference>
<name>A0A7W6GTA2_9RHOB</name>
<dbReference type="Gene3D" id="3.40.50.720">
    <property type="entry name" value="NAD(P)-binding Rossmann-like Domain"/>
    <property type="match status" value="1"/>
</dbReference>
<sequence>MTTYPHLLRPLDLGFTTLKNRVLMGSMHTNLEERGDWNRVAEFYATRARGGVGLMVTGGMAPNVEGGVFPGAAGLFSQQDISNHRIVTDRVHAAGGKIAMQILHAGRYAYGPECVAPSAIKSPISPFPPKALDEDGIEKQIADMATSAARAREAGYDGVEIMGSEGYFLNQFLVSHTNKRTDRWGGSYENRMRLPVEVVKRVRAAVGEDFIVIFRLSMIDLIPNGSTHEEVVMLAQAVEAAGATIINTGIGWHEARVPTIATSVPRAAFAWVTQKLMGKVSVPLITSNRINTPDVAEGILADGCADMVSMARPFLADPDFVNKAAQGRADLIAPCIACNQACLDHTFSGKVSSCLVNPKAGFETELVVTPAEVAKSVAVVGAGPAGMASAITSAERGHRVVLFDAHDEIGGQLNMAKQVPGKEEFHGLVEWFGAALNEAGVELRLGQHVDADALSAFDTVIVATGVSPRDPEIAGQDHPKVTGYIDVLRGKVEAGGRVAVIGAGGIGFDVSEYLVTGDSPTESLPEWMREWGVTDPADQRSGLSPEGPQPAAPLRHVTLLQRKAEKPGKRLGKTTGWIHRAGLQMKGVQMKAGVNYEHIDDDGLHISYGEARERPEVIACDTVVLCAGQVSERSLADDLEAAGVSCHVIGGADVAAELDAKRAIDQGVRLAATL</sequence>
<evidence type="ECO:0000256" key="2">
    <source>
        <dbReference type="ARBA" id="ARBA00001966"/>
    </source>
</evidence>
<keyword evidence="9" id="KW-0411">Iron-sulfur</keyword>
<dbReference type="PRINTS" id="PR00411">
    <property type="entry name" value="PNDRDTASEI"/>
</dbReference>
<comment type="cofactor">
    <cofactor evidence="1">
        <name>FMN</name>
        <dbReference type="ChEBI" id="CHEBI:58210"/>
    </cofactor>
</comment>
<keyword evidence="6" id="KW-0479">Metal-binding</keyword>
<evidence type="ECO:0000256" key="3">
    <source>
        <dbReference type="ARBA" id="ARBA00011048"/>
    </source>
</evidence>
<dbReference type="InterPro" id="IPR023753">
    <property type="entry name" value="FAD/NAD-binding_dom"/>
</dbReference>
<dbReference type="SUPFAM" id="SSF51971">
    <property type="entry name" value="Nucleotide-binding domain"/>
    <property type="match status" value="1"/>
</dbReference>
<dbReference type="SUPFAM" id="SSF51905">
    <property type="entry name" value="FAD/NAD(P)-binding domain"/>
    <property type="match status" value="1"/>
</dbReference>
<dbReference type="Gene3D" id="3.20.20.70">
    <property type="entry name" value="Aldolase class I"/>
    <property type="match status" value="1"/>
</dbReference>
<evidence type="ECO:0000256" key="9">
    <source>
        <dbReference type="ARBA" id="ARBA00023014"/>
    </source>
</evidence>
<dbReference type="PRINTS" id="PR00368">
    <property type="entry name" value="FADPNR"/>
</dbReference>
<evidence type="ECO:0000256" key="6">
    <source>
        <dbReference type="ARBA" id="ARBA00022723"/>
    </source>
</evidence>
<dbReference type="InterPro" id="IPR036188">
    <property type="entry name" value="FAD/NAD-bd_sf"/>
</dbReference>
<dbReference type="PANTHER" id="PTHR42917">
    <property type="entry name" value="2,4-DIENOYL-COA REDUCTASE"/>
    <property type="match status" value="1"/>
</dbReference>
<reference evidence="12 13" key="1">
    <citation type="submission" date="2020-08" db="EMBL/GenBank/DDBJ databases">
        <title>Genomic Encyclopedia of Type Strains, Phase IV (KMG-IV): sequencing the most valuable type-strain genomes for metagenomic binning, comparative biology and taxonomic classification.</title>
        <authorList>
            <person name="Goeker M."/>
        </authorList>
    </citation>
    <scope>NUCLEOTIDE SEQUENCE [LARGE SCALE GENOMIC DNA]</scope>
    <source>
        <strain evidence="12 13">DSM 102235</strain>
    </source>
</reference>
<feature type="domain" description="NADH:flavin oxidoreductase/NADH oxidase N-terminal" evidence="10">
    <location>
        <begin position="7"/>
        <end position="330"/>
    </location>
</feature>
<comment type="similarity">
    <text evidence="3">In the N-terminal section; belongs to the NADH:flavin oxidoreductase/NADH oxidase family.</text>
</comment>
<keyword evidence="5" id="KW-0288">FMN</keyword>
<comment type="cofactor">
    <cofactor evidence="2">
        <name>[4Fe-4S] cluster</name>
        <dbReference type="ChEBI" id="CHEBI:49883"/>
    </cofactor>
</comment>
<dbReference type="Proteomes" id="UP000541426">
    <property type="component" value="Unassembled WGS sequence"/>
</dbReference>
<evidence type="ECO:0000313" key="12">
    <source>
        <dbReference type="EMBL" id="MBB3986870.1"/>
    </source>
</evidence>
<evidence type="ECO:0000256" key="8">
    <source>
        <dbReference type="ARBA" id="ARBA00023004"/>
    </source>
</evidence>
<dbReference type="GO" id="GO:0046872">
    <property type="term" value="F:metal ion binding"/>
    <property type="evidence" value="ECO:0007669"/>
    <property type="project" value="UniProtKB-KW"/>
</dbReference>
<organism evidence="12 13">
    <name type="scientific">Sagittula marina</name>
    <dbReference type="NCBI Taxonomy" id="943940"/>
    <lineage>
        <taxon>Bacteria</taxon>
        <taxon>Pseudomonadati</taxon>
        <taxon>Pseudomonadota</taxon>
        <taxon>Alphaproteobacteria</taxon>
        <taxon>Rhodobacterales</taxon>
        <taxon>Roseobacteraceae</taxon>
        <taxon>Sagittula</taxon>
    </lineage>
</organism>
<evidence type="ECO:0000259" key="10">
    <source>
        <dbReference type="Pfam" id="PF00724"/>
    </source>
</evidence>
<dbReference type="FunFam" id="3.20.20.70:FF:000082">
    <property type="entry name" value="NADPH-dependent 2,4-dienoyl-CoA reductase"/>
    <property type="match status" value="1"/>
</dbReference>
<protein>
    <submittedName>
        <fullName evidence="12">2,4-dienoyl-CoA reductase (NADPH2)</fullName>
        <ecNumber evidence="12">1.3.1.34</ecNumber>
    </submittedName>
</protein>
<dbReference type="Pfam" id="PF07992">
    <property type="entry name" value="Pyr_redox_2"/>
    <property type="match status" value="1"/>
</dbReference>
<dbReference type="InterPro" id="IPR001155">
    <property type="entry name" value="OxRdtase_FMN_N"/>
</dbReference>
<dbReference type="CDD" id="cd02930">
    <property type="entry name" value="DCR_FMN"/>
    <property type="match status" value="1"/>
</dbReference>
<dbReference type="GO" id="GO:0008670">
    <property type="term" value="F:2,4-dienoyl-CoA reductase (NADPH) activity"/>
    <property type="evidence" value="ECO:0007669"/>
    <property type="project" value="UniProtKB-EC"/>
</dbReference>
<comment type="caution">
    <text evidence="12">The sequence shown here is derived from an EMBL/GenBank/DDBJ whole genome shotgun (WGS) entry which is preliminary data.</text>
</comment>
<evidence type="ECO:0000256" key="5">
    <source>
        <dbReference type="ARBA" id="ARBA00022643"/>
    </source>
</evidence>
<evidence type="ECO:0000256" key="4">
    <source>
        <dbReference type="ARBA" id="ARBA00022630"/>
    </source>
</evidence>
<evidence type="ECO:0000259" key="11">
    <source>
        <dbReference type="Pfam" id="PF07992"/>
    </source>
</evidence>
<keyword evidence="4" id="KW-0285">Flavoprotein</keyword>
<evidence type="ECO:0000313" key="13">
    <source>
        <dbReference type="Proteomes" id="UP000541426"/>
    </source>
</evidence>
<gene>
    <name evidence="12" type="ORF">GGQ68_003214</name>
</gene>
<dbReference type="AlphaFoldDB" id="A0A7W6GTA2"/>
<keyword evidence="7 12" id="KW-0560">Oxidoreductase</keyword>
<dbReference type="PANTHER" id="PTHR42917:SF2">
    <property type="entry name" value="2,4-DIENOYL-COA REDUCTASE [(2E)-ENOYL-COA-PRODUCING]"/>
    <property type="match status" value="1"/>
</dbReference>
<proteinExistence type="inferred from homology"/>
<dbReference type="EMBL" id="JACIEJ010000008">
    <property type="protein sequence ID" value="MBB3986870.1"/>
    <property type="molecule type" value="Genomic_DNA"/>
</dbReference>
<evidence type="ECO:0000256" key="7">
    <source>
        <dbReference type="ARBA" id="ARBA00023002"/>
    </source>
</evidence>
<accession>A0A7W6GTA2</accession>
<keyword evidence="13" id="KW-1185">Reference proteome</keyword>
<dbReference type="RefSeq" id="WP_183967602.1">
    <property type="nucleotide sequence ID" value="NZ_BAABBZ010000019.1"/>
</dbReference>
<dbReference type="GO" id="GO:0051536">
    <property type="term" value="F:iron-sulfur cluster binding"/>
    <property type="evidence" value="ECO:0007669"/>
    <property type="project" value="UniProtKB-KW"/>
</dbReference>
<dbReference type="EC" id="1.3.1.34" evidence="12"/>
<feature type="domain" description="FAD/NAD(P)-binding" evidence="11">
    <location>
        <begin position="376"/>
        <end position="655"/>
    </location>
</feature>
<dbReference type="InterPro" id="IPR013785">
    <property type="entry name" value="Aldolase_TIM"/>
</dbReference>
<dbReference type="SUPFAM" id="SSF51395">
    <property type="entry name" value="FMN-linked oxidoreductases"/>
    <property type="match status" value="1"/>
</dbReference>
<evidence type="ECO:0000256" key="1">
    <source>
        <dbReference type="ARBA" id="ARBA00001917"/>
    </source>
</evidence>
<dbReference type="InterPro" id="IPR051793">
    <property type="entry name" value="NADH:flavin_oxidoreductase"/>
</dbReference>
<dbReference type="Gene3D" id="3.50.50.60">
    <property type="entry name" value="FAD/NAD(P)-binding domain"/>
    <property type="match status" value="1"/>
</dbReference>